<dbReference type="InterPro" id="IPR023296">
    <property type="entry name" value="Glyco_hydro_beta-prop_sf"/>
</dbReference>
<sequence length="1302" mass="141128">MRTPLYRRLTVTLLSGALLAGTLSTAPIAHAAVPIDEAGLANALFGATMRIANRDDDLARHLVASAELLDWRAKNPAAAPAAVTAHLSAVRKHIEAAVPNQAWNREPVEAVSAALVAARSAPGAAVDGARLGKLNTTLLGLDTVPVSTKPEDRVSGAQQQFAWETGYADNQAEVWTGVALTARADAGFRGAWNAEIGHRAKVDSGGGSAEFAQGEQLRSVLDVSKLQAAAQLGPVQLREASDTQFGALTGKLYAERKAALDHLSSAARQNPPDAKPTEPTEAQKTAAKADEDKRKGYIDTVKGGLDGLAFVVGLIDKDFAKRISKFAEGAVKVAYAVNKAITAFTLINSAFSLATAAFTGNVIGAISTLIGVFTAGGPTVEEQILEQIKEMRKQLEAVQQNMNDRFDKVDAKLDNMYNRMVDEFRKLENGVAWVRENTERILEKLTSLSTELQVTGTTLLKAISGLYKLNRWGVIDLYLDYKRKHSGRELPENDYIKGESDFWVTAVQAPTNDLFVVPQANYRTDIPTVLTNLNLHGDGGAAAYLGYYAKAKLDPDFASTGHGGNAEVWGIGATAYGLLNKQNPVWAKATATDVRGKAVLKEGRDIRDQLLAFSQPGPDGAVNKTFQSLLAGHGTQADELVARVAEREAEVNEGKTLSLWRGPEQGAPAGTPALDATPQIEPCTPGSDPADNFKLSRANRHNGQHLSPPVQFYRYFRGHEFGYRACWTREVRFVQGSLNAYDLVLAMADEFTFPNGNKHSTKRTLAVVHRWNNGLPAPHEIQNFIKNEWDRGLKTTFDATAVPEAGTDFTTPLFAKLGEDLLKSKRVDFYNRAATFVKDSTAGRELNLSARLLRAYTEAGFPRALNTDEYLRSALYGPRSLYGVNENDNTYLVTEYQRAAANVAEGRPAWDQNRSDRGCASIPGKDMVGVCLRDNMRLRQERFAERLAEQFKQRWEGADQTLPGLQTQLRTLWLTMRSIHPDYDFGPPIEAPAPPAPAAGIWNQPDRVDDAVSNAAGVATTSFQGKQFVAWRGTDGYLYGSPATARGWAPKSRIIDNPVPAAFSPSVTEYNGKLVLVWKYRLPTQSLVTQFTAVSTDGRNWTNTTTMALPRQLQNLDSPALTVFNGKLHALYRGADNQLFLSTSTDAVNWTGAALTLSGNMTNQKPGMTVHNGKLFVAWRGHDQHPRAYMASSADGVNWTPATSRVGGLAAAIDGGPVLASYGGKLYAVWRGAYNNPAMFGSFTTDGSEWSPQYSVARTAQTYFAPSVTVLGGRLHLAWGPPEASLYHGNHLGAASSAVLPG</sequence>
<dbReference type="InterPro" id="IPR036278">
    <property type="entry name" value="Sialidase_sf"/>
</dbReference>
<name>A0A7W7CAD4_9PSEU</name>
<evidence type="ECO:0000313" key="4">
    <source>
        <dbReference type="EMBL" id="MBB4676054.1"/>
    </source>
</evidence>
<dbReference type="Gene3D" id="2.115.10.20">
    <property type="entry name" value="Glycosyl hydrolase domain, family 43"/>
    <property type="match status" value="1"/>
</dbReference>
<evidence type="ECO:0000256" key="1">
    <source>
        <dbReference type="SAM" id="Coils"/>
    </source>
</evidence>
<dbReference type="Proteomes" id="UP000533598">
    <property type="component" value="Unassembled WGS sequence"/>
</dbReference>
<keyword evidence="3" id="KW-0732">Signal</keyword>
<evidence type="ECO:0000256" key="3">
    <source>
        <dbReference type="SAM" id="SignalP"/>
    </source>
</evidence>
<feature type="chain" id="PRO_5030678104" evidence="3">
    <location>
        <begin position="32"/>
        <end position="1302"/>
    </location>
</feature>
<feature type="region of interest" description="Disordered" evidence="2">
    <location>
        <begin position="266"/>
        <end position="291"/>
    </location>
</feature>
<reference evidence="4 5" key="1">
    <citation type="submission" date="2020-08" db="EMBL/GenBank/DDBJ databases">
        <title>Sequencing the genomes of 1000 actinobacteria strains.</title>
        <authorList>
            <person name="Klenk H.-P."/>
        </authorList>
    </citation>
    <scope>NUCLEOTIDE SEQUENCE [LARGE SCALE GENOMIC DNA]</scope>
    <source>
        <strain evidence="4 5">DSM 44230</strain>
    </source>
</reference>
<keyword evidence="5" id="KW-1185">Reference proteome</keyword>
<feature type="coiled-coil region" evidence="1">
    <location>
        <begin position="381"/>
        <end position="408"/>
    </location>
</feature>
<dbReference type="EMBL" id="JACHMH010000001">
    <property type="protein sequence ID" value="MBB4676054.1"/>
    <property type="molecule type" value="Genomic_DNA"/>
</dbReference>
<keyword evidence="1" id="KW-0175">Coiled coil</keyword>
<evidence type="ECO:0000256" key="2">
    <source>
        <dbReference type="SAM" id="MobiDB-lite"/>
    </source>
</evidence>
<dbReference type="RefSeq" id="WP_185001927.1">
    <property type="nucleotide sequence ID" value="NZ_BAAAUI010000065.1"/>
</dbReference>
<feature type="signal peptide" evidence="3">
    <location>
        <begin position="1"/>
        <end position="31"/>
    </location>
</feature>
<organism evidence="4 5">
    <name type="scientific">Crossiella cryophila</name>
    <dbReference type="NCBI Taxonomy" id="43355"/>
    <lineage>
        <taxon>Bacteria</taxon>
        <taxon>Bacillati</taxon>
        <taxon>Actinomycetota</taxon>
        <taxon>Actinomycetes</taxon>
        <taxon>Pseudonocardiales</taxon>
        <taxon>Pseudonocardiaceae</taxon>
        <taxon>Crossiella</taxon>
    </lineage>
</organism>
<proteinExistence type="predicted"/>
<dbReference type="SUPFAM" id="SSF50939">
    <property type="entry name" value="Sialidases"/>
    <property type="match status" value="1"/>
</dbReference>
<gene>
    <name evidence="4" type="ORF">HNR67_002172</name>
</gene>
<feature type="region of interest" description="Disordered" evidence="2">
    <location>
        <begin position="659"/>
        <end position="692"/>
    </location>
</feature>
<protein>
    <submittedName>
        <fullName evidence="4">Skp family chaperone for outer membrane proteins</fullName>
    </submittedName>
</protein>
<accession>A0A7W7CAD4</accession>
<evidence type="ECO:0000313" key="5">
    <source>
        <dbReference type="Proteomes" id="UP000533598"/>
    </source>
</evidence>
<comment type="caution">
    <text evidence="4">The sequence shown here is derived from an EMBL/GenBank/DDBJ whole genome shotgun (WGS) entry which is preliminary data.</text>
</comment>
<dbReference type="SUPFAM" id="SSF75005">
    <property type="entry name" value="Arabinanase/levansucrase/invertase"/>
    <property type="match status" value="1"/>
</dbReference>